<comment type="catalytic activity">
    <reaction evidence="9">
        <text>L-seryl-[protein] + ATP = O-phospho-L-seryl-[protein] + ADP + H(+)</text>
        <dbReference type="Rhea" id="RHEA:17989"/>
        <dbReference type="Rhea" id="RHEA-COMP:9863"/>
        <dbReference type="Rhea" id="RHEA-COMP:11604"/>
        <dbReference type="ChEBI" id="CHEBI:15378"/>
        <dbReference type="ChEBI" id="CHEBI:29999"/>
        <dbReference type="ChEBI" id="CHEBI:30616"/>
        <dbReference type="ChEBI" id="CHEBI:83421"/>
        <dbReference type="ChEBI" id="CHEBI:456216"/>
        <dbReference type="EC" id="2.7.11.1"/>
    </reaction>
</comment>
<dbReference type="PROSITE" id="PS50011">
    <property type="entry name" value="PROTEIN_KINASE_DOM"/>
    <property type="match status" value="1"/>
</dbReference>
<dbReference type="Proteomes" id="UP001558613">
    <property type="component" value="Unassembled WGS sequence"/>
</dbReference>
<keyword evidence="7" id="KW-0067">ATP-binding</keyword>
<dbReference type="PANTHER" id="PTHR22984:SF11">
    <property type="entry name" value="AURORA KINASE-RELATED"/>
    <property type="match status" value="1"/>
</dbReference>
<evidence type="ECO:0000313" key="11">
    <source>
        <dbReference type="EMBL" id="KAL1264990.1"/>
    </source>
</evidence>
<evidence type="ECO:0000256" key="6">
    <source>
        <dbReference type="ARBA" id="ARBA00022777"/>
    </source>
</evidence>
<name>A0ABR3MJ01_9TELE</name>
<sequence>MEIGLTFMANTGPKVPQIIKLLDWEDKEDHYIMVMERPIPCMDLKSFVKLHGERLDEWTARKVTRQVIKAADVCIKRGVFHRDIKMENLLANQHTIQVRLIDFGCGVLIKKFAYEDFSGTKAYCPLEVTVNGRYHAKLTTVWSAGRGVRHKEHQKTAPVTATLLFSVSFVSGGLTRVAFPSLHSGLSVLRGRKVLVTSGALT</sequence>
<evidence type="ECO:0000256" key="3">
    <source>
        <dbReference type="ARBA" id="ARBA00022527"/>
    </source>
</evidence>
<dbReference type="InterPro" id="IPR011009">
    <property type="entry name" value="Kinase-like_dom_sf"/>
</dbReference>
<dbReference type="InterPro" id="IPR000719">
    <property type="entry name" value="Prot_kinase_dom"/>
</dbReference>
<accession>A0ABR3MJ01</accession>
<dbReference type="PANTHER" id="PTHR22984">
    <property type="entry name" value="SERINE/THREONINE-PROTEIN KINASE PIM"/>
    <property type="match status" value="1"/>
</dbReference>
<evidence type="ECO:0000256" key="2">
    <source>
        <dbReference type="ARBA" id="ARBA00012513"/>
    </source>
</evidence>
<dbReference type="Gene3D" id="3.30.200.20">
    <property type="entry name" value="Phosphorylase Kinase, domain 1"/>
    <property type="match status" value="1"/>
</dbReference>
<keyword evidence="6" id="KW-0418">Kinase</keyword>
<evidence type="ECO:0000256" key="1">
    <source>
        <dbReference type="ARBA" id="ARBA00005505"/>
    </source>
</evidence>
<evidence type="ECO:0000256" key="5">
    <source>
        <dbReference type="ARBA" id="ARBA00022741"/>
    </source>
</evidence>
<keyword evidence="3" id="KW-0723">Serine/threonine-protein kinase</keyword>
<keyword evidence="4" id="KW-0808">Transferase</keyword>
<feature type="domain" description="Protein kinase" evidence="10">
    <location>
        <begin position="1"/>
        <end position="202"/>
    </location>
</feature>
<proteinExistence type="inferred from homology"/>
<evidence type="ECO:0000256" key="9">
    <source>
        <dbReference type="ARBA" id="ARBA00048679"/>
    </source>
</evidence>
<dbReference type="EMBL" id="JAYMGO010000011">
    <property type="protein sequence ID" value="KAL1264990.1"/>
    <property type="molecule type" value="Genomic_DNA"/>
</dbReference>
<protein>
    <recommendedName>
        <fullName evidence="2">non-specific serine/threonine protein kinase</fullName>
        <ecNumber evidence="2">2.7.11.1</ecNumber>
    </recommendedName>
</protein>
<evidence type="ECO:0000256" key="7">
    <source>
        <dbReference type="ARBA" id="ARBA00022840"/>
    </source>
</evidence>
<dbReference type="EC" id="2.7.11.1" evidence="2"/>
<dbReference type="Pfam" id="PF00069">
    <property type="entry name" value="Pkinase"/>
    <property type="match status" value="1"/>
</dbReference>
<gene>
    <name evidence="11" type="ORF">QQF64_003017</name>
</gene>
<evidence type="ECO:0000256" key="8">
    <source>
        <dbReference type="ARBA" id="ARBA00047899"/>
    </source>
</evidence>
<dbReference type="Gene3D" id="1.10.510.10">
    <property type="entry name" value="Transferase(Phosphotransferase) domain 1"/>
    <property type="match status" value="1"/>
</dbReference>
<reference evidence="11 12" key="1">
    <citation type="submission" date="2023-09" db="EMBL/GenBank/DDBJ databases">
        <authorList>
            <person name="Wang M."/>
        </authorList>
    </citation>
    <scope>NUCLEOTIDE SEQUENCE [LARGE SCALE GENOMIC DNA]</scope>
    <source>
        <strain evidence="11">GT-2023</strain>
        <tissue evidence="11">Liver</tissue>
    </source>
</reference>
<evidence type="ECO:0000313" key="12">
    <source>
        <dbReference type="Proteomes" id="UP001558613"/>
    </source>
</evidence>
<evidence type="ECO:0000259" key="10">
    <source>
        <dbReference type="PROSITE" id="PS50011"/>
    </source>
</evidence>
<comment type="catalytic activity">
    <reaction evidence="8">
        <text>L-threonyl-[protein] + ATP = O-phospho-L-threonyl-[protein] + ADP + H(+)</text>
        <dbReference type="Rhea" id="RHEA:46608"/>
        <dbReference type="Rhea" id="RHEA-COMP:11060"/>
        <dbReference type="Rhea" id="RHEA-COMP:11605"/>
        <dbReference type="ChEBI" id="CHEBI:15378"/>
        <dbReference type="ChEBI" id="CHEBI:30013"/>
        <dbReference type="ChEBI" id="CHEBI:30616"/>
        <dbReference type="ChEBI" id="CHEBI:61977"/>
        <dbReference type="ChEBI" id="CHEBI:456216"/>
        <dbReference type="EC" id="2.7.11.1"/>
    </reaction>
</comment>
<comment type="similarity">
    <text evidence="1">Belongs to the protein kinase superfamily. CAMK Ser/Thr protein kinase family. PIM subfamily.</text>
</comment>
<dbReference type="InterPro" id="IPR051138">
    <property type="entry name" value="PIM_Ser/Thr_kinase"/>
</dbReference>
<comment type="caution">
    <text evidence="11">The sequence shown here is derived from an EMBL/GenBank/DDBJ whole genome shotgun (WGS) entry which is preliminary data.</text>
</comment>
<keyword evidence="12" id="KW-1185">Reference proteome</keyword>
<evidence type="ECO:0000256" key="4">
    <source>
        <dbReference type="ARBA" id="ARBA00022679"/>
    </source>
</evidence>
<dbReference type="SMART" id="SM00220">
    <property type="entry name" value="S_TKc"/>
    <property type="match status" value="1"/>
</dbReference>
<organism evidence="11 12">
    <name type="scientific">Cirrhinus molitorella</name>
    <name type="common">mud carp</name>
    <dbReference type="NCBI Taxonomy" id="172907"/>
    <lineage>
        <taxon>Eukaryota</taxon>
        <taxon>Metazoa</taxon>
        <taxon>Chordata</taxon>
        <taxon>Craniata</taxon>
        <taxon>Vertebrata</taxon>
        <taxon>Euteleostomi</taxon>
        <taxon>Actinopterygii</taxon>
        <taxon>Neopterygii</taxon>
        <taxon>Teleostei</taxon>
        <taxon>Ostariophysi</taxon>
        <taxon>Cypriniformes</taxon>
        <taxon>Cyprinidae</taxon>
        <taxon>Labeoninae</taxon>
        <taxon>Labeonini</taxon>
        <taxon>Cirrhinus</taxon>
    </lineage>
</organism>
<keyword evidence="5" id="KW-0547">Nucleotide-binding</keyword>
<dbReference type="SUPFAM" id="SSF56112">
    <property type="entry name" value="Protein kinase-like (PK-like)"/>
    <property type="match status" value="1"/>
</dbReference>